<protein>
    <submittedName>
        <fullName evidence="6">Amino acid adenylation domain-containing protein</fullName>
    </submittedName>
</protein>
<dbReference type="FunFam" id="3.40.50.12780:FF:000012">
    <property type="entry name" value="Non-ribosomal peptide synthetase"/>
    <property type="match status" value="1"/>
</dbReference>
<dbReference type="SUPFAM" id="SSF52777">
    <property type="entry name" value="CoA-dependent acyltransferases"/>
    <property type="match status" value="4"/>
</dbReference>
<comment type="caution">
    <text evidence="6">The sequence shown here is derived from an EMBL/GenBank/DDBJ whole genome shotgun (WGS) entry which is preliminary data.</text>
</comment>
<dbReference type="GO" id="GO:0043041">
    <property type="term" value="P:amino acid activation for nonribosomal peptide biosynthetic process"/>
    <property type="evidence" value="ECO:0007669"/>
    <property type="project" value="UniProtKB-ARBA"/>
</dbReference>
<dbReference type="Pfam" id="PF13193">
    <property type="entry name" value="AMP-binding_C"/>
    <property type="match status" value="1"/>
</dbReference>
<feature type="domain" description="Carrier" evidence="5">
    <location>
        <begin position="1037"/>
        <end position="1111"/>
    </location>
</feature>
<evidence type="ECO:0000256" key="3">
    <source>
        <dbReference type="ARBA" id="ARBA00022450"/>
    </source>
</evidence>
<dbReference type="GO" id="GO:0003824">
    <property type="term" value="F:catalytic activity"/>
    <property type="evidence" value="ECO:0007669"/>
    <property type="project" value="InterPro"/>
</dbReference>
<comment type="similarity">
    <text evidence="2">Belongs to the ATP-dependent AMP-binding enzyme family.</text>
</comment>
<keyword evidence="7" id="KW-1185">Reference proteome</keyword>
<keyword evidence="3" id="KW-0596">Phosphopantetheine</keyword>
<dbReference type="PROSITE" id="PS00012">
    <property type="entry name" value="PHOSPHOPANTETHEINE"/>
    <property type="match status" value="1"/>
</dbReference>
<dbReference type="InterPro" id="IPR010071">
    <property type="entry name" value="AA_adenyl_dom"/>
</dbReference>
<dbReference type="NCBIfam" id="TIGR01720">
    <property type="entry name" value="NRPS-para261"/>
    <property type="match status" value="1"/>
</dbReference>
<dbReference type="InterPro" id="IPR000873">
    <property type="entry name" value="AMP-dep_synth/lig_dom"/>
</dbReference>
<dbReference type="Gene3D" id="1.10.1200.10">
    <property type="entry name" value="ACP-like"/>
    <property type="match status" value="1"/>
</dbReference>
<evidence type="ECO:0000313" key="7">
    <source>
        <dbReference type="Proteomes" id="UP000461730"/>
    </source>
</evidence>
<comment type="cofactor">
    <cofactor evidence="1">
        <name>pantetheine 4'-phosphate</name>
        <dbReference type="ChEBI" id="CHEBI:47942"/>
    </cofactor>
</comment>
<evidence type="ECO:0000256" key="1">
    <source>
        <dbReference type="ARBA" id="ARBA00001957"/>
    </source>
</evidence>
<dbReference type="NCBIfam" id="TIGR01733">
    <property type="entry name" value="AA-adenyl-dom"/>
    <property type="match status" value="1"/>
</dbReference>
<dbReference type="InterPro" id="IPR023213">
    <property type="entry name" value="CAT-like_dom_sf"/>
</dbReference>
<dbReference type="SMART" id="SM00823">
    <property type="entry name" value="PKS_PP"/>
    <property type="match status" value="1"/>
</dbReference>
<dbReference type="InterPro" id="IPR020806">
    <property type="entry name" value="PKS_PP-bd"/>
</dbReference>
<evidence type="ECO:0000313" key="6">
    <source>
        <dbReference type="EMBL" id="MVT11259.1"/>
    </source>
</evidence>
<gene>
    <name evidence="6" type="ORF">GO493_23525</name>
</gene>
<dbReference type="GO" id="GO:0044550">
    <property type="term" value="P:secondary metabolite biosynthetic process"/>
    <property type="evidence" value="ECO:0007669"/>
    <property type="project" value="UniProtKB-ARBA"/>
</dbReference>
<dbReference type="FunFam" id="3.40.50.980:FF:000001">
    <property type="entry name" value="Non-ribosomal peptide synthetase"/>
    <property type="match status" value="1"/>
</dbReference>
<dbReference type="Gene3D" id="3.40.50.980">
    <property type="match status" value="2"/>
</dbReference>
<evidence type="ECO:0000256" key="2">
    <source>
        <dbReference type="ARBA" id="ARBA00006432"/>
    </source>
</evidence>
<evidence type="ECO:0000259" key="5">
    <source>
        <dbReference type="PROSITE" id="PS50075"/>
    </source>
</evidence>
<dbReference type="Gene3D" id="2.30.38.10">
    <property type="entry name" value="Luciferase, Domain 3"/>
    <property type="match status" value="1"/>
</dbReference>
<dbReference type="Gene3D" id="3.30.559.10">
    <property type="entry name" value="Chloramphenicol acetyltransferase-like domain"/>
    <property type="match status" value="2"/>
</dbReference>
<dbReference type="FunFam" id="2.30.38.10:FF:000001">
    <property type="entry name" value="Non-ribosomal peptide synthetase PvdI"/>
    <property type="match status" value="1"/>
</dbReference>
<proteinExistence type="inferred from homology"/>
<dbReference type="GO" id="GO:0031177">
    <property type="term" value="F:phosphopantetheine binding"/>
    <property type="evidence" value="ECO:0007669"/>
    <property type="project" value="InterPro"/>
</dbReference>
<dbReference type="Pfam" id="PF00668">
    <property type="entry name" value="Condensation"/>
    <property type="match status" value="2"/>
</dbReference>
<dbReference type="InterPro" id="IPR036736">
    <property type="entry name" value="ACP-like_sf"/>
</dbReference>
<evidence type="ECO:0000256" key="4">
    <source>
        <dbReference type="ARBA" id="ARBA00022553"/>
    </source>
</evidence>
<dbReference type="SUPFAM" id="SSF47336">
    <property type="entry name" value="ACP-like"/>
    <property type="match status" value="1"/>
</dbReference>
<dbReference type="FunFam" id="1.10.1200.10:FF:000005">
    <property type="entry name" value="Nonribosomal peptide synthetase 1"/>
    <property type="match status" value="1"/>
</dbReference>
<organism evidence="6 7">
    <name type="scientific">Chitinophaga tropicalis</name>
    <dbReference type="NCBI Taxonomy" id="2683588"/>
    <lineage>
        <taxon>Bacteria</taxon>
        <taxon>Pseudomonadati</taxon>
        <taxon>Bacteroidota</taxon>
        <taxon>Chitinophagia</taxon>
        <taxon>Chitinophagales</taxon>
        <taxon>Chitinophagaceae</taxon>
        <taxon>Chitinophaga</taxon>
    </lineage>
</organism>
<dbReference type="CDD" id="cd19534">
    <property type="entry name" value="E_NRPS"/>
    <property type="match status" value="1"/>
</dbReference>
<dbReference type="FunFam" id="3.30.300.30:FF:000010">
    <property type="entry name" value="Enterobactin synthetase component F"/>
    <property type="match status" value="1"/>
</dbReference>
<sequence length="1594" mass="177743">MKRRPGNVNALHCKEIINMKTSGITDMETLLKQAAALGVEILLEDGQLIIEMDEDSDVGDDLLDALRDNKDALLQYLKKNRASGLQRIPGGEKIPLSFSQERLWLIDRLEGSVHYHIPSLINMKGRLDPNCMEAALRDIVQRHEALRTVIYWCADDNTAWQHIQDAANWQLEDIAADATDAFIQKPFDLSADYMLRAALVTCAPEEYTLIIVTHHISSDGWSESIIVSELAELYAAHVEKRAPRLEEPPFRYADYAAWQRSNISGKVLADQLEYWRKQLSGVTALELPLDYGRPAVQSTKGALAVFRLNAALTTALKQVSQNNGVTLFMTLLATFKVLLHRYSRQEDICTGIPVAGRKLRETESIVGYFINTLAIRSNVESTLSFSGFLQQLKETLLQAYQHQDTPFEKVVDTVVVERDLGRTPLFQVMFSLQNTPEAAEVNLGGMELSTGNAVHNSSKFDLSFVLDESPDGLTLDVEYCTDLFREDTITRMAGHYEQLLQSVTEDPEQLTGELNMLTDAEQYQLLEEFPVSPLQQPVLPPATLVALFREQALLQDEQTALVSGDIQLSYRQLDEQSNQVAHFLLSRGAKAESLIAVCMERSPLLVTCMLGILKAGAAYVPVDASYPKERINYMIADSGCEMVLATPEYASLCGDKAVPADEKIFDNYPDTPLKENVSEEQMAYVIYTSGSTGKPKGVMLEHRNLVNLVRWHKAYYEVNADSKATAMASIGFDAFGWELWPYLCAGAAVWLLDDEARLSPQTIAALYLSAGITHSFVATGLVQEIMLELQGRNVPLQYMLTGGDRLPPVSLTGINFRLVNNYGPTENTVVTSSYMLPATGSKQPPIGKAVSNSRIYILDKALRPVPVGVAGELCVSGSQLARGYLGQPELTAAKFVAHPFRAAERLYRTGDLARWLPDGNIEFIGRKDDQVKIRGYRIELGEIENVLLQSGVAVQAVVTATPDARGIKRLVAYIVPAGTFNKTTLVEYLESRLPAYMLPAVYVEIAAIPLTANGKVDRRALPEPQEEVQDPSPEYTAPRNATEVALASIWQELLGKENISIHDNFFRLGGDSIISIQLVSRARRAGYDFQPKEVFLHQTIAQLAALVAHRGKTFLAAGEQGILNGAAGLLPIQQWFFEEGPEAVSDLSHFNQSMLLRINKELSPAQVSLAVQQLILHHDALRFTYTKKETGWQQMYSEELCLPVTIDLSTVVEEALAARINEYCEQGQQQLDITAGKLVNILHIITPASHNRLFIAVHHLAIDGVSWRILLEDLEMLLQDTEAVLAEKTSSYRQWYAALEQYGQSPALLAQLSYWQHIMKAARSLPVDRNEGQMLLTKETSSFSIHLDTTVTRSLLHEVPQAYNTEINDILLSALALTLHEWTGYQQITIGLEGHGRESLWPGVDTSRTTGWFTTLYPVLLDMKRKDAVIVSVKEQLRQVPDKGAGFGVLRYIRKEPSLQGILPWNILFNYLGQFDNISDEESLLAAADEYAGNEVSGNFPIRELISINSMIQDGELTFHWTYSCRHYEDSTVQSLAAIYINHLQELIRHCVKQAKQGQVFTPADYGLSGQVTYEKMEQFLNSAEDQSEDILSF</sequence>
<dbReference type="InterPro" id="IPR009081">
    <property type="entry name" value="PP-bd_ACP"/>
</dbReference>
<dbReference type="Pfam" id="PF00550">
    <property type="entry name" value="PP-binding"/>
    <property type="match status" value="1"/>
</dbReference>
<dbReference type="CDD" id="cd19531">
    <property type="entry name" value="LCL_NRPS-like"/>
    <property type="match status" value="1"/>
</dbReference>
<dbReference type="InterPro" id="IPR006162">
    <property type="entry name" value="Ppantetheine_attach_site"/>
</dbReference>
<name>A0A7K1UA64_9BACT</name>
<dbReference type="PANTHER" id="PTHR45398">
    <property type="match status" value="1"/>
</dbReference>
<dbReference type="PROSITE" id="PS50075">
    <property type="entry name" value="CARRIER"/>
    <property type="match status" value="1"/>
</dbReference>
<dbReference type="CDD" id="cd05930">
    <property type="entry name" value="A_NRPS"/>
    <property type="match status" value="1"/>
</dbReference>
<reference evidence="6 7" key="1">
    <citation type="submission" date="2019-12" db="EMBL/GenBank/DDBJ databases">
        <title>Chitinophaga sp. strain ysch24 (GDMCC 1.1355), whole genome shotgun sequence.</title>
        <authorList>
            <person name="Zhang X."/>
        </authorList>
    </citation>
    <scope>NUCLEOTIDE SEQUENCE [LARGE SCALE GENOMIC DNA]</scope>
    <source>
        <strain evidence="7">ysch24</strain>
    </source>
</reference>
<dbReference type="PANTHER" id="PTHR45398:SF1">
    <property type="entry name" value="ENZYME, PUTATIVE (JCVI)-RELATED"/>
    <property type="match status" value="1"/>
</dbReference>
<dbReference type="Gene3D" id="3.30.559.30">
    <property type="entry name" value="Nonribosomal peptide synthetase, condensation domain"/>
    <property type="match status" value="2"/>
</dbReference>
<dbReference type="SUPFAM" id="SSF56801">
    <property type="entry name" value="Acetyl-CoA synthetase-like"/>
    <property type="match status" value="1"/>
</dbReference>
<dbReference type="InterPro" id="IPR010060">
    <property type="entry name" value="NRPS_synth"/>
</dbReference>
<dbReference type="InterPro" id="IPR025110">
    <property type="entry name" value="AMP-bd_C"/>
</dbReference>
<dbReference type="Pfam" id="PF00501">
    <property type="entry name" value="AMP-binding"/>
    <property type="match status" value="1"/>
</dbReference>
<accession>A0A7K1UA64</accession>
<dbReference type="InterPro" id="IPR020845">
    <property type="entry name" value="AMP-binding_CS"/>
</dbReference>
<dbReference type="FunFam" id="3.30.559.30:FF:000001">
    <property type="entry name" value="Non-ribosomal peptide synthetase"/>
    <property type="match status" value="1"/>
</dbReference>
<dbReference type="Proteomes" id="UP000461730">
    <property type="component" value="Unassembled WGS sequence"/>
</dbReference>
<dbReference type="Gene3D" id="3.30.300.30">
    <property type="match status" value="1"/>
</dbReference>
<dbReference type="InterPro" id="IPR001242">
    <property type="entry name" value="Condensation_dom"/>
</dbReference>
<dbReference type="InterPro" id="IPR045851">
    <property type="entry name" value="AMP-bd_C_sf"/>
</dbReference>
<keyword evidence="4" id="KW-0597">Phosphoprotein</keyword>
<dbReference type="EMBL" id="WRXN01000012">
    <property type="protein sequence ID" value="MVT11259.1"/>
    <property type="molecule type" value="Genomic_DNA"/>
</dbReference>
<dbReference type="PROSITE" id="PS00455">
    <property type="entry name" value="AMP_BINDING"/>
    <property type="match status" value="1"/>
</dbReference>